<name>A0A2P5EB72_TREOI</name>
<protein>
    <submittedName>
        <fullName evidence="1">Uncharacterized protein</fullName>
    </submittedName>
</protein>
<dbReference type="AlphaFoldDB" id="A0A2P5EB72"/>
<reference evidence="2" key="1">
    <citation type="submission" date="2016-06" db="EMBL/GenBank/DDBJ databases">
        <title>Parallel loss of symbiosis genes in relatives of nitrogen-fixing non-legume Parasponia.</title>
        <authorList>
            <person name="Van Velzen R."/>
            <person name="Holmer R."/>
            <person name="Bu F."/>
            <person name="Rutten L."/>
            <person name="Van Zeijl A."/>
            <person name="Liu W."/>
            <person name="Santuari L."/>
            <person name="Cao Q."/>
            <person name="Sharma T."/>
            <person name="Shen D."/>
            <person name="Roswanjaya Y."/>
            <person name="Wardhani T."/>
            <person name="Kalhor M.S."/>
            <person name="Jansen J."/>
            <person name="Van den Hoogen J."/>
            <person name="Gungor B."/>
            <person name="Hartog M."/>
            <person name="Hontelez J."/>
            <person name="Verver J."/>
            <person name="Yang W.-C."/>
            <person name="Schijlen E."/>
            <person name="Repin R."/>
            <person name="Schilthuizen M."/>
            <person name="Schranz E."/>
            <person name="Heidstra R."/>
            <person name="Miyata K."/>
            <person name="Fedorova E."/>
            <person name="Kohlen W."/>
            <person name="Bisseling T."/>
            <person name="Smit S."/>
            <person name="Geurts R."/>
        </authorList>
    </citation>
    <scope>NUCLEOTIDE SEQUENCE [LARGE SCALE GENOMIC DNA]</scope>
    <source>
        <strain evidence="2">cv. RG33-2</strain>
    </source>
</reference>
<accession>A0A2P5EB72</accession>
<dbReference type="Proteomes" id="UP000237000">
    <property type="component" value="Unassembled WGS sequence"/>
</dbReference>
<organism evidence="1 2">
    <name type="scientific">Trema orientale</name>
    <name type="common">Charcoal tree</name>
    <name type="synonym">Celtis orientalis</name>
    <dbReference type="NCBI Taxonomy" id="63057"/>
    <lineage>
        <taxon>Eukaryota</taxon>
        <taxon>Viridiplantae</taxon>
        <taxon>Streptophyta</taxon>
        <taxon>Embryophyta</taxon>
        <taxon>Tracheophyta</taxon>
        <taxon>Spermatophyta</taxon>
        <taxon>Magnoliopsida</taxon>
        <taxon>eudicotyledons</taxon>
        <taxon>Gunneridae</taxon>
        <taxon>Pentapetalae</taxon>
        <taxon>rosids</taxon>
        <taxon>fabids</taxon>
        <taxon>Rosales</taxon>
        <taxon>Cannabaceae</taxon>
        <taxon>Trema</taxon>
    </lineage>
</organism>
<sequence>MEDNKTLGDVNEDFENAFSKNIFGDIMSSINVQTRNMSEDKSRLENISDVKVVGNREVGDSSLIPRGRTKALG</sequence>
<comment type="caution">
    <text evidence="1">The sequence shown here is derived from an EMBL/GenBank/DDBJ whole genome shotgun (WGS) entry which is preliminary data.</text>
</comment>
<proteinExistence type="predicted"/>
<dbReference type="InParanoid" id="A0A2P5EB72"/>
<evidence type="ECO:0000313" key="1">
    <source>
        <dbReference type="EMBL" id="PON82783.1"/>
    </source>
</evidence>
<evidence type="ECO:0000313" key="2">
    <source>
        <dbReference type="Proteomes" id="UP000237000"/>
    </source>
</evidence>
<gene>
    <name evidence="1" type="ORF">TorRG33x02_213570</name>
</gene>
<dbReference type="EMBL" id="JXTC01000188">
    <property type="protein sequence ID" value="PON82783.1"/>
    <property type="molecule type" value="Genomic_DNA"/>
</dbReference>
<keyword evidence="2" id="KW-1185">Reference proteome</keyword>